<dbReference type="InterPro" id="IPR026708">
    <property type="entry name" value="CSPP1"/>
</dbReference>
<keyword evidence="2" id="KW-1185">Reference proteome</keyword>
<dbReference type="AlphaFoldDB" id="A0A6P8I2P1"/>
<feature type="region of interest" description="Disordered" evidence="1">
    <location>
        <begin position="375"/>
        <end position="397"/>
    </location>
</feature>
<name>A0A6P8I2P1_ACTTE</name>
<dbReference type="KEGG" id="aten:116295486"/>
<dbReference type="PANTHER" id="PTHR21616:SF3">
    <property type="match status" value="1"/>
</dbReference>
<dbReference type="GeneID" id="116295486"/>
<evidence type="ECO:0000313" key="2">
    <source>
        <dbReference type="Proteomes" id="UP000515163"/>
    </source>
</evidence>
<sequence length="720" mass="82339">MVTRSRYPVPVVGYRFVNNIWETRSERKFSCKESHLTTPIVKSRRNLLRPLSVYEAWGPVPRRHFKALFNKSSDRTLPKDPQKTDPLSQLKRESESSSYSRAYHLQNLHDRGYETKVVPTNNAPIGSLGNENHRRRQHFIKGVTPGGSMENRMIYGTDELLRQSQERQKVKSKENPIGFMYGTEAATNVGKPKPSRKPNNALLLEAKTFEDQAYKNKQLAFDQDEFLEKHRKEKRKQWEEIQTEKKRDLEMLRSFEPWGRPGGGAPLSNTDKWETRRTKSIRTLQDEESAPFGTMQRGGGGAPKRTESGKPITSMRGDPELRFPVYSQSGDIDPNLRYKKDSGYRRDLDNFMDEVKARKEIERQQSFEKELQHISQDPFGKPGGGAPIRNDKGQLKSSFPTTLSKDIEELRHVESRHPHAYNDIKEKESDSRFRHNESFDPWGKGYGTALRDKNGRVIRPNKPDTNDMDGIGMLLGRPGAGAPNKDQDGNIRTRKAQTLTRTTFGDNFSRDFSPKGGRDSYNPFGKPGAGAPVRDSDGRVKTSIMGKVEHETREYSPNTTRNELIAKQSYLKTLQDMQERAHMQRKAEDAELRKSGEDVASWLRTGVVGQPKFDPVTKEIVAAHKQTSDVTQQKLNIRRQKNELSELYHSDLEALARERQQQRDREKEFDKNTSQKHVNTMNHIWGRPGGGAPLTQGDMVNARKQKVGLAPADELGFRLM</sequence>
<dbReference type="InParanoid" id="A0A6P8I2P1"/>
<dbReference type="PANTHER" id="PTHR21616">
    <property type="entry name" value="CENTROSOME SPINDLE POLE ASSOCIATED PROTEIN"/>
    <property type="match status" value="1"/>
</dbReference>
<protein>
    <submittedName>
        <fullName evidence="3">Uncharacterized protein LOC116295486 isoform X1</fullName>
    </submittedName>
</protein>
<dbReference type="Proteomes" id="UP000515163">
    <property type="component" value="Unplaced"/>
</dbReference>
<feature type="compositionally biased region" description="Basic and acidic residues" evidence="1">
    <location>
        <begin position="508"/>
        <end position="518"/>
    </location>
</feature>
<evidence type="ECO:0000256" key="1">
    <source>
        <dbReference type="SAM" id="MobiDB-lite"/>
    </source>
</evidence>
<gene>
    <name evidence="3" type="primary">LOC116295486</name>
</gene>
<dbReference type="GO" id="GO:0005813">
    <property type="term" value="C:centrosome"/>
    <property type="evidence" value="ECO:0007669"/>
    <property type="project" value="InterPro"/>
</dbReference>
<dbReference type="GO" id="GO:0005874">
    <property type="term" value="C:microtubule"/>
    <property type="evidence" value="ECO:0007669"/>
    <property type="project" value="InterPro"/>
</dbReference>
<feature type="compositionally biased region" description="Basic and acidic residues" evidence="1">
    <location>
        <begin position="72"/>
        <end position="83"/>
    </location>
</feature>
<dbReference type="GO" id="GO:0032467">
    <property type="term" value="P:positive regulation of cytokinesis"/>
    <property type="evidence" value="ECO:0007669"/>
    <property type="project" value="InterPro"/>
</dbReference>
<dbReference type="OrthoDB" id="8185397at2759"/>
<feature type="region of interest" description="Disordered" evidence="1">
    <location>
        <begin position="504"/>
        <end position="539"/>
    </location>
</feature>
<dbReference type="RefSeq" id="XP_031559167.1">
    <property type="nucleotide sequence ID" value="XM_031703307.1"/>
</dbReference>
<feature type="region of interest" description="Disordered" evidence="1">
    <location>
        <begin position="254"/>
        <end position="334"/>
    </location>
</feature>
<feature type="region of interest" description="Disordered" evidence="1">
    <location>
        <begin position="72"/>
        <end position="99"/>
    </location>
</feature>
<reference evidence="3" key="1">
    <citation type="submission" date="2025-08" db="UniProtKB">
        <authorList>
            <consortium name="RefSeq"/>
        </authorList>
    </citation>
    <scope>IDENTIFICATION</scope>
    <source>
        <tissue evidence="3">Tentacle</tissue>
    </source>
</reference>
<evidence type="ECO:0000313" key="3">
    <source>
        <dbReference type="RefSeq" id="XP_031559167.1"/>
    </source>
</evidence>
<dbReference type="GO" id="GO:0000922">
    <property type="term" value="C:spindle pole"/>
    <property type="evidence" value="ECO:0007669"/>
    <property type="project" value="InterPro"/>
</dbReference>
<accession>A0A6P8I2P1</accession>
<proteinExistence type="predicted"/>
<organism evidence="2 3">
    <name type="scientific">Actinia tenebrosa</name>
    <name type="common">Australian red waratah sea anemone</name>
    <dbReference type="NCBI Taxonomy" id="6105"/>
    <lineage>
        <taxon>Eukaryota</taxon>
        <taxon>Metazoa</taxon>
        <taxon>Cnidaria</taxon>
        <taxon>Anthozoa</taxon>
        <taxon>Hexacorallia</taxon>
        <taxon>Actiniaria</taxon>
        <taxon>Actiniidae</taxon>
        <taxon>Actinia</taxon>
    </lineage>
</organism>